<dbReference type="PIRSF" id="PIRSF019422">
    <property type="entry name" value="MltA"/>
    <property type="match status" value="1"/>
</dbReference>
<keyword evidence="4" id="KW-0961">Cell wall biogenesis/degradation</keyword>
<dbReference type="Gene3D" id="2.40.40.10">
    <property type="entry name" value="RlpA-like domain"/>
    <property type="match status" value="1"/>
</dbReference>
<sequence>MLRLLLLLAVTMALFACAKQAPPPVVERTLPPVGFESPEFFVSNLIPASQDLTSWKDMAPSVRKSLRYVNSKPKDALAVQRPGLTVTWGDLSRTLERLQELLPRLDKEPELLLANFRWAEVTGGINYSGYYEPAVPASRTRKPGYTQAIYGLPPDLNKVVAKRGQYYDRRTIEEKQVLAGKGLELAWAADPVDVFFLEIQGSGRLIFDDGTQAYVNYAGQNGHKYKSSGRIMREKGLLRRGDIFEQREWFKNNPDRVREILNDNPSYVFFKYGMRGPTGAMGYQVDDWLTLATDRGFIPLGSIVAYGVNIPDETKGKMPLRGIGFAQDVGGAIKRNRIDIFCGGDQRANYVASHLDAKGPAWVLLAR</sequence>
<dbReference type="GO" id="GO:0071555">
    <property type="term" value="P:cell wall organization"/>
    <property type="evidence" value="ECO:0007669"/>
    <property type="project" value="UniProtKB-KW"/>
</dbReference>
<evidence type="ECO:0000259" key="7">
    <source>
        <dbReference type="SMART" id="SM00925"/>
    </source>
</evidence>
<dbReference type="RefSeq" id="WP_227118236.1">
    <property type="nucleotide sequence ID" value="NZ_LT598928.1"/>
</dbReference>
<dbReference type="EMBL" id="FLUP01000001">
    <property type="protein sequence ID" value="SBW09459.1"/>
    <property type="molecule type" value="Genomic_DNA"/>
</dbReference>
<dbReference type="CDD" id="cd14668">
    <property type="entry name" value="mlta_B"/>
    <property type="match status" value="1"/>
</dbReference>
<feature type="domain" description="Lytic transglycosylase MltA" evidence="7">
    <location>
        <begin position="134"/>
        <end position="271"/>
    </location>
</feature>
<dbReference type="CDD" id="cd14485">
    <property type="entry name" value="mltA_like_LT_A"/>
    <property type="match status" value="1"/>
</dbReference>
<dbReference type="AlphaFoldDB" id="A0A212KCL0"/>
<dbReference type="PROSITE" id="PS51257">
    <property type="entry name" value="PROKAR_LIPOPROTEIN"/>
    <property type="match status" value="1"/>
</dbReference>
<dbReference type="GO" id="GO:0009253">
    <property type="term" value="P:peptidoglycan catabolic process"/>
    <property type="evidence" value="ECO:0007669"/>
    <property type="project" value="TreeGrafter"/>
</dbReference>
<evidence type="ECO:0000256" key="4">
    <source>
        <dbReference type="ARBA" id="ARBA00023316"/>
    </source>
</evidence>
<feature type="signal peptide" evidence="6">
    <location>
        <begin position="1"/>
        <end position="18"/>
    </location>
</feature>
<keyword evidence="3" id="KW-0456">Lyase</keyword>
<dbReference type="GO" id="GO:0019867">
    <property type="term" value="C:outer membrane"/>
    <property type="evidence" value="ECO:0007669"/>
    <property type="project" value="InterPro"/>
</dbReference>
<dbReference type="GO" id="GO:0008933">
    <property type="term" value="F:peptidoglycan lytic transglycosylase activity"/>
    <property type="evidence" value="ECO:0007669"/>
    <property type="project" value="TreeGrafter"/>
</dbReference>
<dbReference type="EC" id="4.2.2.n1" evidence="2"/>
<dbReference type="InterPro" id="IPR026044">
    <property type="entry name" value="MltA"/>
</dbReference>
<dbReference type="GO" id="GO:0009254">
    <property type="term" value="P:peptidoglycan turnover"/>
    <property type="evidence" value="ECO:0007669"/>
    <property type="project" value="InterPro"/>
</dbReference>
<dbReference type="PANTHER" id="PTHR30124:SF0">
    <property type="entry name" value="MEMBRANE-BOUND LYTIC MUREIN TRANSGLYCOSYLASE A"/>
    <property type="match status" value="1"/>
</dbReference>
<name>A0A212KCL0_9BACT</name>
<dbReference type="Pfam" id="PF03562">
    <property type="entry name" value="MltA"/>
    <property type="match status" value="1"/>
</dbReference>
<dbReference type="Gene3D" id="2.40.240.50">
    <property type="entry name" value="Barwin-like endoglucanases"/>
    <property type="match status" value="1"/>
</dbReference>
<gene>
    <name evidence="8" type="ORF">KM92DES2_12708</name>
</gene>
<evidence type="ECO:0000256" key="1">
    <source>
        <dbReference type="ARBA" id="ARBA00001420"/>
    </source>
</evidence>
<dbReference type="Pfam" id="PF06725">
    <property type="entry name" value="3D"/>
    <property type="match status" value="1"/>
</dbReference>
<dbReference type="PANTHER" id="PTHR30124">
    <property type="entry name" value="MEMBRANE-BOUND LYTIC MUREIN TRANSGLYCOSYLASE A"/>
    <property type="match status" value="1"/>
</dbReference>
<dbReference type="InterPro" id="IPR010611">
    <property type="entry name" value="3D_dom"/>
</dbReference>
<evidence type="ECO:0000256" key="5">
    <source>
        <dbReference type="ARBA" id="ARBA00030918"/>
    </source>
</evidence>
<evidence type="ECO:0000313" key="8">
    <source>
        <dbReference type="EMBL" id="SBW09459.1"/>
    </source>
</evidence>
<dbReference type="SMART" id="SM00925">
    <property type="entry name" value="MltA"/>
    <property type="match status" value="1"/>
</dbReference>
<reference evidence="8" key="1">
    <citation type="submission" date="2016-04" db="EMBL/GenBank/DDBJ databases">
        <authorList>
            <person name="Evans L.H."/>
            <person name="Alamgir A."/>
            <person name="Owens N."/>
            <person name="Weber N.D."/>
            <person name="Virtaneva K."/>
            <person name="Barbian K."/>
            <person name="Babar A."/>
            <person name="Rosenke K."/>
        </authorList>
    </citation>
    <scope>NUCLEOTIDE SEQUENCE</scope>
    <source>
        <strain evidence="8">92-2</strain>
    </source>
</reference>
<proteinExistence type="predicted"/>
<comment type="catalytic activity">
    <reaction evidence="1">
        <text>Exolytic cleavage of the (1-&gt;4)-beta-glycosidic linkage between N-acetylmuramic acid (MurNAc) and N-acetylglucosamine (GlcNAc) residues in peptidoglycan, from either the reducing or the non-reducing ends of the peptidoglycan chains, with concomitant formation of a 1,6-anhydrobond in the MurNAc residue.</text>
        <dbReference type="EC" id="4.2.2.n1"/>
    </reaction>
</comment>
<dbReference type="GO" id="GO:0004553">
    <property type="term" value="F:hydrolase activity, hydrolyzing O-glycosyl compounds"/>
    <property type="evidence" value="ECO:0007669"/>
    <property type="project" value="InterPro"/>
</dbReference>
<keyword evidence="6" id="KW-0732">Signal</keyword>
<feature type="chain" id="PRO_5013278992" description="peptidoglycan lytic exotransglycosylase" evidence="6">
    <location>
        <begin position="19"/>
        <end position="367"/>
    </location>
</feature>
<evidence type="ECO:0000256" key="3">
    <source>
        <dbReference type="ARBA" id="ARBA00023239"/>
    </source>
</evidence>
<evidence type="ECO:0000256" key="6">
    <source>
        <dbReference type="SAM" id="SignalP"/>
    </source>
</evidence>
<protein>
    <recommendedName>
        <fullName evidence="2">peptidoglycan lytic exotransglycosylase</fullName>
        <ecNumber evidence="2">4.2.2.n1</ecNumber>
    </recommendedName>
    <alternativeName>
        <fullName evidence="5">Murein hydrolase A</fullName>
    </alternativeName>
</protein>
<accession>A0A212KCL0</accession>
<dbReference type="SUPFAM" id="SSF50685">
    <property type="entry name" value="Barwin-like endoglucanases"/>
    <property type="match status" value="1"/>
</dbReference>
<dbReference type="InterPro" id="IPR005300">
    <property type="entry name" value="MltA_B"/>
</dbReference>
<evidence type="ECO:0000256" key="2">
    <source>
        <dbReference type="ARBA" id="ARBA00012587"/>
    </source>
</evidence>
<dbReference type="InterPro" id="IPR036908">
    <property type="entry name" value="RlpA-like_sf"/>
</dbReference>
<organism evidence="8">
    <name type="scientific">uncultured Desulfovibrio sp</name>
    <dbReference type="NCBI Taxonomy" id="167968"/>
    <lineage>
        <taxon>Bacteria</taxon>
        <taxon>Pseudomonadati</taxon>
        <taxon>Thermodesulfobacteriota</taxon>
        <taxon>Desulfovibrionia</taxon>
        <taxon>Desulfovibrionales</taxon>
        <taxon>Desulfovibrionaceae</taxon>
        <taxon>Desulfovibrio</taxon>
        <taxon>environmental samples</taxon>
    </lineage>
</organism>